<dbReference type="Gene3D" id="3.40.640.10">
    <property type="entry name" value="Type I PLP-dependent aspartate aminotransferase-like (Major domain)"/>
    <property type="match status" value="1"/>
</dbReference>
<feature type="domain" description="Aminotransferase class I/classII large" evidence="1">
    <location>
        <begin position="12"/>
        <end position="254"/>
    </location>
</feature>
<dbReference type="InterPro" id="IPR015421">
    <property type="entry name" value="PyrdxlP-dep_Trfase_major"/>
</dbReference>
<proteinExistence type="predicted"/>
<evidence type="ECO:0000313" key="2">
    <source>
        <dbReference type="EMBL" id="KPC42120.1"/>
    </source>
</evidence>
<dbReference type="GO" id="GO:0030170">
    <property type="term" value="F:pyridoxal phosphate binding"/>
    <property type="evidence" value="ECO:0007669"/>
    <property type="project" value="InterPro"/>
</dbReference>
<dbReference type="EMBL" id="LGLO01000076">
    <property type="protein sequence ID" value="KPC42120.1"/>
    <property type="molecule type" value="Genomic_DNA"/>
</dbReference>
<accession>A0A0P9WI19</accession>
<dbReference type="Gene3D" id="3.90.1150.10">
    <property type="entry name" value="Aspartate Aminotransferase, domain 1"/>
    <property type="match status" value="1"/>
</dbReference>
<evidence type="ECO:0000313" key="6">
    <source>
        <dbReference type="Proteomes" id="UP000037836"/>
    </source>
</evidence>
<evidence type="ECO:0000313" key="8">
    <source>
        <dbReference type="Proteomes" id="UP000273536"/>
    </source>
</evidence>
<dbReference type="InterPro" id="IPR051446">
    <property type="entry name" value="HTH_trans_reg/aminotransferase"/>
</dbReference>
<dbReference type="EMBL" id="RBPT01000419">
    <property type="protein sequence ID" value="RMO39148.1"/>
    <property type="molecule type" value="Genomic_DNA"/>
</dbReference>
<organism evidence="5 7">
    <name type="scientific">Pseudomonas savastanoi pv. glycinea</name>
    <name type="common">Pseudomonas syringae pv. glycinea</name>
    <dbReference type="NCBI Taxonomy" id="318"/>
    <lineage>
        <taxon>Bacteria</taxon>
        <taxon>Pseudomonadati</taxon>
        <taxon>Pseudomonadota</taxon>
        <taxon>Gammaproteobacteria</taxon>
        <taxon>Pseudomonadales</taxon>
        <taxon>Pseudomonadaceae</taxon>
        <taxon>Pseudomonas</taxon>
    </lineage>
</organism>
<keyword evidence="6" id="KW-1185">Reference proteome</keyword>
<dbReference type="EMBL" id="RBQX01000086">
    <property type="protein sequence ID" value="RMQ19181.1"/>
    <property type="molecule type" value="Genomic_DNA"/>
</dbReference>
<name>A0A0P9WI19_PSESG</name>
<evidence type="ECO:0000259" key="1">
    <source>
        <dbReference type="Pfam" id="PF00155"/>
    </source>
</evidence>
<dbReference type="Pfam" id="PF00155">
    <property type="entry name" value="Aminotran_1_2"/>
    <property type="match status" value="1"/>
</dbReference>
<evidence type="ECO:0000313" key="4">
    <source>
        <dbReference type="EMBL" id="RMO40496.1"/>
    </source>
</evidence>
<protein>
    <submittedName>
        <fullName evidence="2 5">Transcriptional regulator</fullName>
    </submittedName>
</protein>
<dbReference type="Proteomes" id="UP000037836">
    <property type="component" value="Unassembled WGS sequence"/>
</dbReference>
<dbReference type="Proteomes" id="UP000272471">
    <property type="component" value="Unassembled WGS sequence"/>
</dbReference>
<dbReference type="Proteomes" id="UP000273536">
    <property type="component" value="Unassembled WGS sequence"/>
</dbReference>
<evidence type="ECO:0000313" key="5">
    <source>
        <dbReference type="EMBL" id="RMQ19181.1"/>
    </source>
</evidence>
<dbReference type="InterPro" id="IPR015422">
    <property type="entry name" value="PyrdxlP-dep_Trfase_small"/>
</dbReference>
<dbReference type="EMBL" id="RBPS01000045">
    <property type="protein sequence ID" value="RMO40496.1"/>
    <property type="molecule type" value="Genomic_DNA"/>
</dbReference>
<dbReference type="AlphaFoldDB" id="A0A0P9WI19"/>
<reference evidence="2 6" key="2">
    <citation type="submission" date="2015-10" db="EMBL/GenBank/DDBJ databases">
        <title>Comparative genomics and high-throughput reverse genetic screens identify a new phytobacterial MAMP and an Arabidopsis receptor required for immune elicitation.</title>
        <authorList>
            <person name="Mott G.A."/>
            <person name="Thakur S."/>
            <person name="Wang P.W."/>
            <person name="Desveaux D."/>
            <person name="Guttman D.S."/>
        </authorList>
    </citation>
    <scope>NUCLEOTIDE SEQUENCE [LARGE SCALE GENOMIC DNA]</scope>
    <source>
        <strain evidence="2 6">BR1</strain>
    </source>
</reference>
<gene>
    <name evidence="2" type="ORF">AC496_1683</name>
    <name evidence="5" type="ORF">ALQ11_00450</name>
    <name evidence="3" type="ORF">ALQ41_01455</name>
    <name evidence="4" type="ORF">ALQ42_02472</name>
</gene>
<reference evidence="7 8" key="3">
    <citation type="submission" date="2018-08" db="EMBL/GenBank/DDBJ databases">
        <title>Recombination of ecologically and evolutionarily significant loci maintains genetic cohesion in the Pseudomonas syringae species complex.</title>
        <authorList>
            <person name="Dillon M."/>
            <person name="Thakur S."/>
            <person name="Almeida R.N.D."/>
            <person name="Weir B.S."/>
            <person name="Guttman D.S."/>
        </authorList>
    </citation>
    <scope>NUCLEOTIDE SEQUENCE [LARGE SCALE GENOMIC DNA]</scope>
    <source>
        <strain evidence="5 7">ICMP 4182</strain>
        <strain evidence="4 8">ICMP 6372</strain>
        <strain evidence="3 9">ICMP 867</strain>
    </source>
</reference>
<dbReference type="InterPro" id="IPR004839">
    <property type="entry name" value="Aminotransferase_I/II_large"/>
</dbReference>
<dbReference type="Proteomes" id="UP000280599">
    <property type="component" value="Unassembled WGS sequence"/>
</dbReference>
<reference evidence="2 6" key="1">
    <citation type="submission" date="2015-07" db="EMBL/GenBank/DDBJ databases">
        <authorList>
            <person name="O'Brien H.E."/>
            <person name="Thakur S."/>
            <person name="Gong Y."/>
            <person name="Wang P.W."/>
            <person name="Guttman D.S."/>
        </authorList>
    </citation>
    <scope>NUCLEOTIDE SEQUENCE [LARGE SCALE GENOMIC DNA]</scope>
    <source>
        <strain evidence="2 6">BR1</strain>
    </source>
</reference>
<dbReference type="InterPro" id="IPR015424">
    <property type="entry name" value="PyrdxlP-dep_Trfase"/>
</dbReference>
<dbReference type="PANTHER" id="PTHR46577">
    <property type="entry name" value="HTH-TYPE TRANSCRIPTIONAL REGULATORY PROTEIN GABR"/>
    <property type="match status" value="1"/>
</dbReference>
<evidence type="ECO:0000313" key="7">
    <source>
        <dbReference type="Proteomes" id="UP000272471"/>
    </source>
</evidence>
<evidence type="ECO:0000313" key="9">
    <source>
        <dbReference type="Proteomes" id="UP000280599"/>
    </source>
</evidence>
<comment type="caution">
    <text evidence="5">The sequence shown here is derived from an EMBL/GenBank/DDBJ whole genome shotgun (WGS) entry which is preliminary data.</text>
</comment>
<dbReference type="PANTHER" id="PTHR46577:SF2">
    <property type="entry name" value="TRANSCRIPTIONAL REGULATORY PROTEIN"/>
    <property type="match status" value="1"/>
</dbReference>
<evidence type="ECO:0000313" key="3">
    <source>
        <dbReference type="EMBL" id="RMO39148.1"/>
    </source>
</evidence>
<dbReference type="SUPFAM" id="SSF53383">
    <property type="entry name" value="PLP-dependent transferases"/>
    <property type="match status" value="1"/>
</dbReference>
<sequence length="289" mass="32608">MAVIETLGLRGTVVLVESPCAWALLRLLQSFDIRVIELPLDETGSLDPARLDNLLRDNDIGLAVLPSLLNPVQGSMRPPGNSEAVAQALNRHQVWVLENDSHAGLQFAYEQIPLRHWVDPQRLVIIGAFDKSLGPEAPYGYLLCKTLEVRWQQYFWLRAFELPPIRQRAIARLCSSGRLDRQLMALRETLARRMQSMTRQLDEQTGGTLRYQVPEGGCGVWAESVHPVDMRQVFDRLLAQRIVITPGELFSLQNRYGQHLWISYAIDWSQDPAARLGALGEALAQARLP</sequence>